<sequence length="78" mass="9165">MDTFSTIFTKKFMIWLISRVRHCLTLTLRNPVGKRGFFYSNNYFIEFSNSYSAYHVLGCSTILYCTPSFLNSTIAYHQ</sequence>
<dbReference type="EMBL" id="NTRR01000092">
    <property type="protein sequence ID" value="PFE07263.1"/>
    <property type="molecule type" value="Genomic_DNA"/>
</dbReference>
<organism evidence="1 2">
    <name type="scientific">Bacillus cereus</name>
    <dbReference type="NCBI Taxonomy" id="1396"/>
    <lineage>
        <taxon>Bacteria</taxon>
        <taxon>Bacillati</taxon>
        <taxon>Bacillota</taxon>
        <taxon>Bacilli</taxon>
        <taxon>Bacillales</taxon>
        <taxon>Bacillaceae</taxon>
        <taxon>Bacillus</taxon>
        <taxon>Bacillus cereus group</taxon>
    </lineage>
</organism>
<accession>A0A2B3EIA7</accession>
<comment type="caution">
    <text evidence="1">The sequence shown here is derived from an EMBL/GenBank/DDBJ whole genome shotgun (WGS) entry which is preliminary data.</text>
</comment>
<evidence type="ECO:0000313" key="2">
    <source>
        <dbReference type="Proteomes" id="UP000220032"/>
    </source>
</evidence>
<protein>
    <submittedName>
        <fullName evidence="1">Uncharacterized protein</fullName>
    </submittedName>
</protein>
<reference evidence="1 2" key="1">
    <citation type="submission" date="2017-09" db="EMBL/GenBank/DDBJ databases">
        <title>Large-scale bioinformatics analysis of Bacillus genomes uncovers conserved roles of natural products in bacterial physiology.</title>
        <authorList>
            <consortium name="Agbiome Team Llc"/>
            <person name="Bleich R.M."/>
            <person name="Grubbs K.J."/>
            <person name="Santa Maria K.C."/>
            <person name="Allen S.E."/>
            <person name="Farag S."/>
            <person name="Shank E.A."/>
            <person name="Bowers A."/>
        </authorList>
    </citation>
    <scope>NUCLEOTIDE SEQUENCE [LARGE SCALE GENOMIC DNA]</scope>
    <source>
        <strain evidence="1 2">AFS022681</strain>
    </source>
</reference>
<dbReference type="Proteomes" id="UP000220032">
    <property type="component" value="Unassembled WGS sequence"/>
</dbReference>
<proteinExistence type="predicted"/>
<evidence type="ECO:0000313" key="1">
    <source>
        <dbReference type="EMBL" id="PFE07263.1"/>
    </source>
</evidence>
<name>A0A2B3EIA7_BACCE</name>
<gene>
    <name evidence="1" type="ORF">CN307_31615</name>
</gene>
<dbReference type="AlphaFoldDB" id="A0A2B3EIA7"/>